<proteinExistence type="predicted"/>
<dbReference type="EMBL" id="LVIE01000199">
    <property type="protein sequence ID" value="OHT23057.1"/>
    <property type="molecule type" value="Genomic_DNA"/>
</dbReference>
<comment type="caution">
    <text evidence="1">The sequence shown here is derived from an EMBL/GenBank/DDBJ whole genome shotgun (WGS) entry which is preliminary data.</text>
</comment>
<organism evidence="1 2">
    <name type="scientific">Providencia stuartii</name>
    <dbReference type="NCBI Taxonomy" id="588"/>
    <lineage>
        <taxon>Bacteria</taxon>
        <taxon>Pseudomonadati</taxon>
        <taxon>Pseudomonadota</taxon>
        <taxon>Gammaproteobacteria</taxon>
        <taxon>Enterobacterales</taxon>
        <taxon>Morganellaceae</taxon>
        <taxon>Providencia</taxon>
    </lineage>
</organism>
<accession>A0A1S1HLX6</accession>
<protein>
    <submittedName>
        <fullName evidence="1">Uncharacterized protein</fullName>
    </submittedName>
</protein>
<dbReference type="Proteomes" id="UP000179588">
    <property type="component" value="Unassembled WGS sequence"/>
</dbReference>
<sequence length="292" mass="34044">MNVFAVLTDPDNPIALSESTYNRFTKRDFPYVQPNAKNIPTPYAICPECHNPIILINRHVTSTESNTFYARHHCYSVPHLANYNQDAYEDCQLANPHRFDGKVRRKPGQKTDKIKLVFLKNIDLIISTLENAMGMRLSDSTIENMISDFCRTKGYEYRAVGIHNLPLAFAYMTEAQNLFGCFIKADIAKAINQNSLYFQAIKGRYDNYILQRKLNTVHSTLRFFFSEHSIPKENSHDYESVKMHIIEIKPEQLPENANVIFSLKIKINTTKFQNTIKRREKFRSMIQRHLDR</sequence>
<evidence type="ECO:0000313" key="2">
    <source>
        <dbReference type="Proteomes" id="UP000179588"/>
    </source>
</evidence>
<name>A0A1S1HLX6_PROST</name>
<evidence type="ECO:0000313" key="1">
    <source>
        <dbReference type="EMBL" id="OHT23057.1"/>
    </source>
</evidence>
<gene>
    <name evidence="1" type="ORF">A3Q29_21555</name>
</gene>
<keyword evidence="2" id="KW-1185">Reference proteome</keyword>
<dbReference type="AlphaFoldDB" id="A0A1S1HLX6"/>
<reference evidence="1 2" key="1">
    <citation type="submission" date="2016-03" db="EMBL/GenBank/DDBJ databases">
        <title>Genome sequence of Providencia stuartii strain, isolated from the salivary glands of larval Lucilia sericata.</title>
        <authorList>
            <person name="Yuan Y."/>
            <person name="Zhang Y."/>
            <person name="Fu S."/>
            <person name="Crippen T.L."/>
            <person name="Visi D."/>
            <person name="Benbow M.E."/>
            <person name="Allen M."/>
            <person name="Tomberlin J.K."/>
            <person name="Sze S.-H."/>
            <person name="Tarone A.M."/>
        </authorList>
    </citation>
    <scope>NUCLEOTIDE SEQUENCE [LARGE SCALE GENOMIC DNA]</scope>
    <source>
        <strain evidence="1 2">Crippen</strain>
    </source>
</reference>